<evidence type="ECO:0000256" key="7">
    <source>
        <dbReference type="ARBA" id="ARBA00022968"/>
    </source>
</evidence>
<gene>
    <name evidence="12" type="ORF">CEUSTIGMA_g6568.t1</name>
</gene>
<evidence type="ECO:0000256" key="2">
    <source>
        <dbReference type="ARBA" id="ARBA00004922"/>
    </source>
</evidence>
<comment type="subcellular location">
    <subcellularLocation>
        <location evidence="1 11">Golgi apparatus membrane</location>
        <topology evidence="1 11">Single-pass type II membrane protein</topology>
    </subcellularLocation>
</comment>
<dbReference type="GO" id="GO:0000139">
    <property type="term" value="C:Golgi membrane"/>
    <property type="evidence" value="ECO:0007669"/>
    <property type="project" value="UniProtKB-SubCell"/>
</dbReference>
<evidence type="ECO:0000256" key="5">
    <source>
        <dbReference type="ARBA" id="ARBA00022679"/>
    </source>
</evidence>
<name>A0A250X7R9_9CHLO</name>
<dbReference type="InterPro" id="IPR002659">
    <property type="entry name" value="Glyco_trans_31"/>
</dbReference>
<evidence type="ECO:0000256" key="10">
    <source>
        <dbReference type="ARBA" id="ARBA00023136"/>
    </source>
</evidence>
<organism evidence="12 13">
    <name type="scientific">Chlamydomonas eustigma</name>
    <dbReference type="NCBI Taxonomy" id="1157962"/>
    <lineage>
        <taxon>Eukaryota</taxon>
        <taxon>Viridiplantae</taxon>
        <taxon>Chlorophyta</taxon>
        <taxon>core chlorophytes</taxon>
        <taxon>Chlorophyceae</taxon>
        <taxon>CS clade</taxon>
        <taxon>Chlamydomonadales</taxon>
        <taxon>Chlamydomonadaceae</taxon>
        <taxon>Chlamydomonas</taxon>
    </lineage>
</organism>
<evidence type="ECO:0000313" key="12">
    <source>
        <dbReference type="EMBL" id="GAX79128.1"/>
    </source>
</evidence>
<evidence type="ECO:0000256" key="1">
    <source>
        <dbReference type="ARBA" id="ARBA00004323"/>
    </source>
</evidence>
<comment type="pathway">
    <text evidence="2">Protein modification; protein glycosylation.</text>
</comment>
<keyword evidence="7" id="KW-0735">Signal-anchor</keyword>
<comment type="cofactor">
    <cofactor evidence="11">
        <name>Mn(2+)</name>
        <dbReference type="ChEBI" id="CHEBI:29035"/>
    </cofactor>
</comment>
<protein>
    <recommendedName>
        <fullName evidence="11">Hexosyltransferase</fullName>
        <ecNumber evidence="11">2.4.1.-</ecNumber>
    </recommendedName>
</protein>
<evidence type="ECO:0000256" key="8">
    <source>
        <dbReference type="ARBA" id="ARBA00022989"/>
    </source>
</evidence>
<keyword evidence="13" id="KW-1185">Reference proteome</keyword>
<keyword evidence="5" id="KW-0808">Transferase</keyword>
<evidence type="ECO:0000313" key="13">
    <source>
        <dbReference type="Proteomes" id="UP000232323"/>
    </source>
</evidence>
<keyword evidence="9 11" id="KW-0333">Golgi apparatus</keyword>
<sequence>MSKKSSLSDESSWIDTSGQSIFKPATLRTTLQTEEGNLHADLKLQRDQLLLKRLVEESSRIPPRLTTCLTSAPSHGPACLGLVTILSRIQASKRRDIIRATWLSRLPGPGLDFIFLMASSISPKRYKEHRPRATSNSSLLERRYRRAGVDLLATATAASRQAPRSVSSHFDVLQLLREYKRHGDLMLMNTSEDGNLPKHMLHAWQWSVNMSRGRYLFLVKAEDDDVINPYQLRLTLSLLPRNRPVFWGRKLTYRHSHAGCAGGKMGGALMVMSHTLAARMANLTQSEFREPVLACSRLGVCRTCGDDTESAYIHSIFADQHWINAGACQVYNDPKLSSFEKEKYSSHTMWKCGPEYSKETVAVHRVKKVEQQRIAYNGIRPFITAMSRDCDGMWQKQGPAHDGVISTLSEFASSLLALRFGSASSDSRNVSSASENADVTADSSSYSTINYTRVPDEQCLRWADLQR</sequence>
<dbReference type="Proteomes" id="UP000232323">
    <property type="component" value="Unassembled WGS sequence"/>
</dbReference>
<evidence type="ECO:0000256" key="6">
    <source>
        <dbReference type="ARBA" id="ARBA00022692"/>
    </source>
</evidence>
<dbReference type="PANTHER" id="PTHR11214">
    <property type="entry name" value="BETA-1,3-N-ACETYLGLUCOSAMINYLTRANSFERASE"/>
    <property type="match status" value="1"/>
</dbReference>
<dbReference type="Gene3D" id="3.90.550.50">
    <property type="match status" value="1"/>
</dbReference>
<dbReference type="OrthoDB" id="2139606at2759"/>
<evidence type="ECO:0000256" key="9">
    <source>
        <dbReference type="ARBA" id="ARBA00023034"/>
    </source>
</evidence>
<comment type="caution">
    <text evidence="12">The sequence shown here is derived from an EMBL/GenBank/DDBJ whole genome shotgun (WGS) entry which is preliminary data.</text>
</comment>
<dbReference type="AlphaFoldDB" id="A0A250X7R9"/>
<comment type="similarity">
    <text evidence="3 11">Belongs to the glycosyltransferase 31 family.</text>
</comment>
<accession>A0A250X7R9</accession>
<keyword evidence="6" id="KW-0812">Transmembrane</keyword>
<dbReference type="EMBL" id="BEGY01000039">
    <property type="protein sequence ID" value="GAX79128.1"/>
    <property type="molecule type" value="Genomic_DNA"/>
</dbReference>
<evidence type="ECO:0000256" key="11">
    <source>
        <dbReference type="RuleBase" id="RU363063"/>
    </source>
</evidence>
<keyword evidence="10" id="KW-0472">Membrane</keyword>
<proteinExistence type="inferred from homology"/>
<keyword evidence="4 11" id="KW-0328">Glycosyltransferase</keyword>
<dbReference type="EC" id="2.4.1.-" evidence="11"/>
<dbReference type="GO" id="GO:0016758">
    <property type="term" value="F:hexosyltransferase activity"/>
    <property type="evidence" value="ECO:0007669"/>
    <property type="project" value="InterPro"/>
</dbReference>
<evidence type="ECO:0000256" key="4">
    <source>
        <dbReference type="ARBA" id="ARBA00022676"/>
    </source>
</evidence>
<keyword evidence="11" id="KW-0464">Manganese</keyword>
<evidence type="ECO:0000256" key="3">
    <source>
        <dbReference type="ARBA" id="ARBA00008661"/>
    </source>
</evidence>
<keyword evidence="8" id="KW-1133">Transmembrane helix</keyword>
<dbReference type="PANTHER" id="PTHR11214:SF351">
    <property type="entry name" value="BETA-1,3-GALACTOSYLTRANSFERASE PVG3"/>
    <property type="match status" value="1"/>
</dbReference>
<reference evidence="12 13" key="1">
    <citation type="submission" date="2017-08" db="EMBL/GenBank/DDBJ databases">
        <title>Acidophilic green algal genome provides insights into adaptation to an acidic environment.</title>
        <authorList>
            <person name="Hirooka S."/>
            <person name="Hirose Y."/>
            <person name="Kanesaki Y."/>
            <person name="Higuchi S."/>
            <person name="Fujiwara T."/>
            <person name="Onuma R."/>
            <person name="Era A."/>
            <person name="Ohbayashi R."/>
            <person name="Uzuka A."/>
            <person name="Nozaki H."/>
            <person name="Yoshikawa H."/>
            <person name="Miyagishima S.Y."/>
        </authorList>
    </citation>
    <scope>NUCLEOTIDE SEQUENCE [LARGE SCALE GENOMIC DNA]</scope>
    <source>
        <strain evidence="12 13">NIES-2499</strain>
    </source>
</reference>